<dbReference type="GO" id="GO:0036503">
    <property type="term" value="P:ERAD pathway"/>
    <property type="evidence" value="ECO:0007669"/>
    <property type="project" value="TreeGrafter"/>
</dbReference>
<feature type="region of interest" description="Disordered" evidence="4">
    <location>
        <begin position="345"/>
        <end position="365"/>
    </location>
</feature>
<dbReference type="FunFam" id="2.40.40.50:FF:000001">
    <property type="entry name" value="Ubiquitin fusion degradation protein 1 homolog"/>
    <property type="match status" value="1"/>
</dbReference>
<protein>
    <recommendedName>
        <fullName evidence="3">Ubiquitin fusion degradation protein 1</fullName>
    </recommendedName>
</protein>
<feature type="domain" description="Ubiquitin fusion degradation protein UFD1 N-terminal subdomain 1" evidence="6">
    <location>
        <begin position="163"/>
        <end position="259"/>
    </location>
</feature>
<dbReference type="InterPro" id="IPR055418">
    <property type="entry name" value="UFD1_N2"/>
</dbReference>
<comment type="caution">
    <text evidence="8">The sequence shown here is derived from an EMBL/GenBank/DDBJ whole genome shotgun (WGS) entry which is preliminary data.</text>
</comment>
<dbReference type="InterPro" id="IPR055417">
    <property type="entry name" value="UFD1_N1"/>
</dbReference>
<evidence type="ECO:0000313" key="8">
    <source>
        <dbReference type="EMBL" id="KAK6521184.1"/>
    </source>
</evidence>
<evidence type="ECO:0000259" key="7">
    <source>
        <dbReference type="Pfam" id="PF24842"/>
    </source>
</evidence>
<comment type="similarity">
    <text evidence="1">Belongs to the UFD1 family.</text>
</comment>
<feature type="domain" description="Ubiquitin fusion degradation protein UFD1 N-terminal subdomain 2" evidence="7">
    <location>
        <begin position="261"/>
        <end position="338"/>
    </location>
</feature>
<evidence type="ECO:0000259" key="6">
    <source>
        <dbReference type="Pfam" id="PF03152"/>
    </source>
</evidence>
<dbReference type="InterPro" id="IPR042299">
    <property type="entry name" value="Ufd1-like_Nn"/>
</dbReference>
<dbReference type="Gene3D" id="2.40.40.50">
    <property type="entry name" value="Ubiquitin fusion degradation protein UFD1, N-terminal domain"/>
    <property type="match status" value="1"/>
</dbReference>
<feature type="transmembrane region" description="Helical" evidence="5">
    <location>
        <begin position="63"/>
        <end position="83"/>
    </location>
</feature>
<dbReference type="Pfam" id="PF03152">
    <property type="entry name" value="UFD1_N1"/>
    <property type="match status" value="1"/>
</dbReference>
<dbReference type="InterPro" id="IPR004854">
    <property type="entry name" value="Ufd1-like"/>
</dbReference>
<gene>
    <name evidence="8" type="primary">UFD1_1</name>
    <name evidence="8" type="ORF">TWF506_001409</name>
</gene>
<keyword evidence="5" id="KW-1133">Transmembrane helix</keyword>
<dbReference type="Gene3D" id="3.10.330.10">
    <property type="match status" value="1"/>
</dbReference>
<keyword evidence="2" id="KW-0833">Ubl conjugation pathway</keyword>
<proteinExistence type="inferred from homology"/>
<evidence type="ECO:0000256" key="5">
    <source>
        <dbReference type="SAM" id="Phobius"/>
    </source>
</evidence>
<evidence type="ECO:0000256" key="3">
    <source>
        <dbReference type="ARBA" id="ARBA00074895"/>
    </source>
</evidence>
<dbReference type="GO" id="GO:0006511">
    <property type="term" value="P:ubiquitin-dependent protein catabolic process"/>
    <property type="evidence" value="ECO:0007669"/>
    <property type="project" value="InterPro"/>
</dbReference>
<keyword evidence="5" id="KW-0472">Membrane</keyword>
<sequence length="542" mass="58392">MGSVLSSSHLHRLPVTNLNLFTTHRSPLTTYHPLTADTPPTTSNLTRSQTPSGTIYLHHGKSISLSIFLAITIIITTSTMNIFRNIRRLGRRRRSGPPGSNPGSDQDPDLDSNLTAMDSAMDSTGMDSHTDTFSHYPTLQSYGGYGYDDFDGPIGRSGATRRFDEYYRCYPVAMMPTGRENLNYGGKVIMPPSALDKLTRLHISYPMLFELHNGKGKLTHCGVLEFVAEEGRIYLPQWIMQTLLLEPGDLMQVKSTDLPPGSFIKLQPQSVDFLDISDPKAVLENALRNFSALTKDDIFSFSYNDTIFEIAVLEVKPNVRNGAISVVETDIEVDFAAPVGYVEPERSKPASSVNSTRPSSALAGGVGAAAGQGAMAAQIGYQDLAPGSSSSKHLKPSDAFSGSGQKLVNRKSKSKPGTPAPPPPPPTSVAAPPTTSIRLPTNGKIIDTATLMRDGKPPPAPLRLPPGTLFFGYDYVPVKKTEGSEPESANTTTFSGQGQSLRAASKRKDRDESADPKGKGKSTSTGQSSGRTLRGKEDTDID</sequence>
<feature type="region of interest" description="Disordered" evidence="4">
    <location>
        <begin position="89"/>
        <end position="130"/>
    </location>
</feature>
<dbReference type="AlphaFoldDB" id="A0AAN8NG33"/>
<dbReference type="GO" id="GO:0032182">
    <property type="term" value="F:ubiquitin-like protein binding"/>
    <property type="evidence" value="ECO:0007669"/>
    <property type="project" value="UniProtKB-ARBA"/>
</dbReference>
<name>A0AAN8NG33_9PEZI</name>
<feature type="region of interest" description="Disordered" evidence="4">
    <location>
        <begin position="386"/>
        <end position="442"/>
    </location>
</feature>
<dbReference type="Pfam" id="PF24842">
    <property type="entry name" value="UFD1_N2"/>
    <property type="match status" value="1"/>
</dbReference>
<accession>A0AAN8NG33</accession>
<feature type="compositionally biased region" description="Basic and acidic residues" evidence="4">
    <location>
        <begin position="506"/>
        <end position="518"/>
    </location>
</feature>
<evidence type="ECO:0000313" key="9">
    <source>
        <dbReference type="Proteomes" id="UP001307849"/>
    </source>
</evidence>
<feature type="compositionally biased region" description="Pro residues" evidence="4">
    <location>
        <begin position="418"/>
        <end position="427"/>
    </location>
</feature>
<dbReference type="GO" id="GO:0034098">
    <property type="term" value="C:VCP-NPL4-UFD1 AAA ATPase complex"/>
    <property type="evidence" value="ECO:0007669"/>
    <property type="project" value="TreeGrafter"/>
</dbReference>
<keyword evidence="9" id="KW-1185">Reference proteome</keyword>
<evidence type="ECO:0000256" key="2">
    <source>
        <dbReference type="ARBA" id="ARBA00022786"/>
    </source>
</evidence>
<dbReference type="Proteomes" id="UP001307849">
    <property type="component" value="Unassembled WGS sequence"/>
</dbReference>
<dbReference type="EMBL" id="JAVHJM010000001">
    <property type="protein sequence ID" value="KAK6521184.1"/>
    <property type="molecule type" value="Genomic_DNA"/>
</dbReference>
<feature type="compositionally biased region" description="Polar residues" evidence="4">
    <location>
        <begin position="349"/>
        <end position="359"/>
    </location>
</feature>
<dbReference type="PANTHER" id="PTHR12555:SF13">
    <property type="entry name" value="UBIQUITIN RECOGNITION FACTOR IN ER-ASSOCIATED DEGRADATION PROTEIN 1"/>
    <property type="match status" value="1"/>
</dbReference>
<feature type="compositionally biased region" description="Polar residues" evidence="4">
    <location>
        <begin position="487"/>
        <end position="502"/>
    </location>
</feature>
<organism evidence="8 9">
    <name type="scientific">Arthrobotrys conoides</name>
    <dbReference type="NCBI Taxonomy" id="74498"/>
    <lineage>
        <taxon>Eukaryota</taxon>
        <taxon>Fungi</taxon>
        <taxon>Dikarya</taxon>
        <taxon>Ascomycota</taxon>
        <taxon>Pezizomycotina</taxon>
        <taxon>Orbiliomycetes</taxon>
        <taxon>Orbiliales</taxon>
        <taxon>Orbiliaceae</taxon>
        <taxon>Arthrobotrys</taxon>
    </lineage>
</organism>
<evidence type="ECO:0000256" key="1">
    <source>
        <dbReference type="ARBA" id="ARBA00006043"/>
    </source>
</evidence>
<dbReference type="GO" id="GO:0031593">
    <property type="term" value="F:polyubiquitin modification-dependent protein binding"/>
    <property type="evidence" value="ECO:0007669"/>
    <property type="project" value="TreeGrafter"/>
</dbReference>
<feature type="region of interest" description="Disordered" evidence="4">
    <location>
        <begin position="480"/>
        <end position="542"/>
    </location>
</feature>
<evidence type="ECO:0000256" key="4">
    <source>
        <dbReference type="SAM" id="MobiDB-lite"/>
    </source>
</evidence>
<dbReference type="PANTHER" id="PTHR12555">
    <property type="entry name" value="UBIQUITIN FUSION DEGRADATON PROTEIN 1"/>
    <property type="match status" value="1"/>
</dbReference>
<reference evidence="8 9" key="1">
    <citation type="submission" date="2019-10" db="EMBL/GenBank/DDBJ databases">
        <authorList>
            <person name="Palmer J.M."/>
        </authorList>
    </citation>
    <scope>NUCLEOTIDE SEQUENCE [LARGE SCALE GENOMIC DNA]</scope>
    <source>
        <strain evidence="8 9">TWF506</strain>
    </source>
</reference>
<feature type="compositionally biased region" description="Polar residues" evidence="4">
    <location>
        <begin position="112"/>
        <end position="130"/>
    </location>
</feature>
<feature type="compositionally biased region" description="Low complexity" evidence="4">
    <location>
        <begin position="521"/>
        <end position="532"/>
    </location>
</feature>
<keyword evidence="5" id="KW-0812">Transmembrane</keyword>